<dbReference type="OrthoDB" id="10269515at2759"/>
<evidence type="ECO:0000313" key="2">
    <source>
        <dbReference type="EMBL" id="KAG2913927.1"/>
    </source>
</evidence>
<dbReference type="EMBL" id="RCMV01000235">
    <property type="protein sequence ID" value="KAG3221069.1"/>
    <property type="molecule type" value="Genomic_DNA"/>
</dbReference>
<dbReference type="Proteomes" id="UP000251314">
    <property type="component" value="Unassembled WGS sequence"/>
</dbReference>
<evidence type="ECO:0000313" key="7">
    <source>
        <dbReference type="EMBL" id="RAW26988.1"/>
    </source>
</evidence>
<accession>A0A329RUZ2</accession>
<dbReference type="Proteomes" id="UP000774804">
    <property type="component" value="Unassembled WGS sequence"/>
</dbReference>
<dbReference type="Proteomes" id="UP000697107">
    <property type="component" value="Unassembled WGS sequence"/>
</dbReference>
<evidence type="ECO:0000313" key="8">
    <source>
        <dbReference type="Proteomes" id="UP000251314"/>
    </source>
</evidence>
<dbReference type="EMBL" id="JAENGZ010000490">
    <property type="protein sequence ID" value="KAG6958382.1"/>
    <property type="molecule type" value="Genomic_DNA"/>
</dbReference>
<organism evidence="7 8">
    <name type="scientific">Phytophthora cactorum</name>
    <dbReference type="NCBI Taxonomy" id="29920"/>
    <lineage>
        <taxon>Eukaryota</taxon>
        <taxon>Sar</taxon>
        <taxon>Stramenopiles</taxon>
        <taxon>Oomycota</taxon>
        <taxon>Peronosporomycetes</taxon>
        <taxon>Peronosporales</taxon>
        <taxon>Peronosporaceae</taxon>
        <taxon>Phytophthora</taxon>
    </lineage>
</organism>
<dbReference type="Proteomes" id="UP000736787">
    <property type="component" value="Unassembled WGS sequence"/>
</dbReference>
<dbReference type="EMBL" id="RCMI01000381">
    <property type="protein sequence ID" value="KAG2913927.1"/>
    <property type="molecule type" value="Genomic_DNA"/>
</dbReference>
<dbReference type="Proteomes" id="UP000760860">
    <property type="component" value="Unassembled WGS sequence"/>
</dbReference>
<evidence type="ECO:0000313" key="3">
    <source>
        <dbReference type="EMBL" id="KAG2932349.1"/>
    </source>
</evidence>
<evidence type="ECO:0000313" key="4">
    <source>
        <dbReference type="EMBL" id="KAG2980709.1"/>
    </source>
</evidence>
<dbReference type="EMBL" id="RCML01000327">
    <property type="protein sequence ID" value="KAG2980709.1"/>
    <property type="molecule type" value="Genomic_DNA"/>
</dbReference>
<name>A0A329RUZ2_9STRA</name>
<evidence type="ECO:0000313" key="6">
    <source>
        <dbReference type="EMBL" id="KAG6958382.1"/>
    </source>
</evidence>
<gene>
    <name evidence="6" type="ORF">JG687_00009414</name>
    <name evidence="7" type="ORF">PC110_g16610</name>
    <name evidence="1" type="ORF">PC113_g10272</name>
    <name evidence="2" type="ORF">PC115_g11844</name>
    <name evidence="3" type="ORF">PC117_g13178</name>
    <name evidence="4" type="ORF">PC118_g11031</name>
    <name evidence="5" type="ORF">PC129_g8207</name>
</gene>
<reference evidence="6" key="3">
    <citation type="submission" date="2021-01" db="EMBL/GenBank/DDBJ databases">
        <title>Phytophthora aleatoria, a newly-described species from Pinus radiata is distinct from Phytophthora cactorum isolates based on comparative genomics.</title>
        <authorList>
            <person name="Mcdougal R."/>
            <person name="Panda P."/>
            <person name="Williams N."/>
            <person name="Studholme D.J."/>
        </authorList>
    </citation>
    <scope>NUCLEOTIDE SEQUENCE</scope>
    <source>
        <strain evidence="6">NZFS 3830</strain>
    </source>
</reference>
<dbReference type="EMBL" id="RCMG01000271">
    <property type="protein sequence ID" value="KAG2857908.1"/>
    <property type="molecule type" value="Genomic_DNA"/>
</dbReference>
<reference evidence="1" key="2">
    <citation type="submission" date="2018-10" db="EMBL/GenBank/DDBJ databases">
        <title>Effector identification in a new, highly contiguous assembly of the strawberry crown rot pathogen Phytophthora cactorum.</title>
        <authorList>
            <person name="Armitage A.D."/>
            <person name="Nellist C.F."/>
            <person name="Bates H."/>
            <person name="Vickerstaff R.J."/>
            <person name="Harrison R.J."/>
        </authorList>
    </citation>
    <scope>NUCLEOTIDE SEQUENCE</scope>
    <source>
        <strain evidence="1">15-7</strain>
        <strain evidence="2">4032</strain>
        <strain evidence="3">4040</strain>
        <strain evidence="4">P415</strain>
        <strain evidence="5">P421</strain>
    </source>
</reference>
<dbReference type="VEuPathDB" id="FungiDB:PC110_g16610"/>
<sequence length="89" mass="10210">MITRLKAVLVAGVDTLHTRRDRKAPQHALSADDIDFFRATCLEWNVEDGFPCSHQDPRQYLAGEGVALKDLWERYKQKAEEASRRVIVV</sequence>
<protein>
    <submittedName>
        <fullName evidence="7">Uncharacterized protein</fullName>
    </submittedName>
</protein>
<evidence type="ECO:0000313" key="1">
    <source>
        <dbReference type="EMBL" id="KAG2857908.1"/>
    </source>
</evidence>
<dbReference type="AlphaFoldDB" id="A0A329RUZ2"/>
<comment type="caution">
    <text evidence="7">The sequence shown here is derived from an EMBL/GenBank/DDBJ whole genome shotgun (WGS) entry which is preliminary data.</text>
</comment>
<evidence type="ECO:0000313" key="5">
    <source>
        <dbReference type="EMBL" id="KAG3221069.1"/>
    </source>
</evidence>
<proteinExistence type="predicted"/>
<keyword evidence="8" id="KW-1185">Reference proteome</keyword>
<dbReference type="Proteomes" id="UP000688947">
    <property type="component" value="Unassembled WGS sequence"/>
</dbReference>
<reference evidence="7 8" key="1">
    <citation type="submission" date="2018-01" db="EMBL/GenBank/DDBJ databases">
        <title>Draft genome of the strawberry crown rot pathogen Phytophthora cactorum.</title>
        <authorList>
            <person name="Armitage A.D."/>
            <person name="Lysoe E."/>
            <person name="Nellist C.F."/>
            <person name="Harrison R.J."/>
            <person name="Brurberg M.B."/>
        </authorList>
    </citation>
    <scope>NUCLEOTIDE SEQUENCE [LARGE SCALE GENOMIC DNA]</scope>
    <source>
        <strain evidence="7 8">10300</strain>
    </source>
</reference>
<dbReference type="EMBL" id="MJFZ01000600">
    <property type="protein sequence ID" value="RAW26988.1"/>
    <property type="molecule type" value="Genomic_DNA"/>
</dbReference>
<dbReference type="EMBL" id="RCMK01000380">
    <property type="protein sequence ID" value="KAG2932349.1"/>
    <property type="molecule type" value="Genomic_DNA"/>
</dbReference>
<dbReference type="Proteomes" id="UP000735874">
    <property type="component" value="Unassembled WGS sequence"/>
</dbReference>